<keyword evidence="3" id="KW-1185">Reference proteome</keyword>
<evidence type="ECO:0000313" key="3">
    <source>
        <dbReference type="Proteomes" id="UP000585474"/>
    </source>
</evidence>
<comment type="caution">
    <text evidence="2">The sequence shown here is derived from an EMBL/GenBank/DDBJ whole genome shotgun (WGS) entry which is preliminary data.</text>
</comment>
<sequence>MECIFEVYHDDSLLTPNPAVSLWYVESFFFQVRIGHVLKRRHRTGPDEPREDQEERNSYEPRGELAVKSYLVPRGCLLLDLAAKATLRDILCPLRVPAHLQGPITTQVLEVARAVVSIGTGMGQSVVPILLEIVFVRVEKKENNVKRKRDDACCLEVPLEKGKKKGDRECDSYEGEYESPLRP</sequence>
<gene>
    <name evidence="2" type="ORF">Acr_26g0008040</name>
</gene>
<protein>
    <submittedName>
        <fullName evidence="2">Uncharacterized protein</fullName>
    </submittedName>
</protein>
<dbReference type="AlphaFoldDB" id="A0A7J0H455"/>
<proteinExistence type="predicted"/>
<evidence type="ECO:0000256" key="1">
    <source>
        <dbReference type="SAM" id="MobiDB-lite"/>
    </source>
</evidence>
<feature type="compositionally biased region" description="Basic and acidic residues" evidence="1">
    <location>
        <begin position="44"/>
        <end position="60"/>
    </location>
</feature>
<accession>A0A7J0H455</accession>
<dbReference type="Proteomes" id="UP000585474">
    <property type="component" value="Unassembled WGS sequence"/>
</dbReference>
<dbReference type="EMBL" id="BJWL01000026">
    <property type="protein sequence ID" value="GFZ17534.1"/>
    <property type="molecule type" value="Genomic_DNA"/>
</dbReference>
<feature type="compositionally biased region" description="Basic and acidic residues" evidence="1">
    <location>
        <begin position="162"/>
        <end position="171"/>
    </location>
</feature>
<feature type="region of interest" description="Disordered" evidence="1">
    <location>
        <begin position="162"/>
        <end position="183"/>
    </location>
</feature>
<feature type="region of interest" description="Disordered" evidence="1">
    <location>
        <begin position="41"/>
        <end position="60"/>
    </location>
</feature>
<reference evidence="2 3" key="1">
    <citation type="submission" date="2019-07" db="EMBL/GenBank/DDBJ databases">
        <title>De Novo Assembly of kiwifruit Actinidia rufa.</title>
        <authorList>
            <person name="Sugita-Konishi S."/>
            <person name="Sato K."/>
            <person name="Mori E."/>
            <person name="Abe Y."/>
            <person name="Kisaki G."/>
            <person name="Hamano K."/>
            <person name="Suezawa K."/>
            <person name="Otani M."/>
            <person name="Fukuda T."/>
            <person name="Manabe T."/>
            <person name="Gomi K."/>
            <person name="Tabuchi M."/>
            <person name="Akimitsu K."/>
            <person name="Kataoka I."/>
        </authorList>
    </citation>
    <scope>NUCLEOTIDE SEQUENCE [LARGE SCALE GENOMIC DNA]</scope>
    <source>
        <strain evidence="3">cv. Fuchu</strain>
    </source>
</reference>
<organism evidence="2 3">
    <name type="scientific">Actinidia rufa</name>
    <dbReference type="NCBI Taxonomy" id="165716"/>
    <lineage>
        <taxon>Eukaryota</taxon>
        <taxon>Viridiplantae</taxon>
        <taxon>Streptophyta</taxon>
        <taxon>Embryophyta</taxon>
        <taxon>Tracheophyta</taxon>
        <taxon>Spermatophyta</taxon>
        <taxon>Magnoliopsida</taxon>
        <taxon>eudicotyledons</taxon>
        <taxon>Gunneridae</taxon>
        <taxon>Pentapetalae</taxon>
        <taxon>asterids</taxon>
        <taxon>Ericales</taxon>
        <taxon>Actinidiaceae</taxon>
        <taxon>Actinidia</taxon>
    </lineage>
</organism>
<name>A0A7J0H455_9ERIC</name>
<evidence type="ECO:0000313" key="2">
    <source>
        <dbReference type="EMBL" id="GFZ17534.1"/>
    </source>
</evidence>